<evidence type="ECO:0000313" key="2">
    <source>
        <dbReference type="Proteomes" id="UP000293652"/>
    </source>
</evidence>
<proteinExistence type="predicted"/>
<organism evidence="1 2">
    <name type="scientific">Rhizobium leguminosarum</name>
    <dbReference type="NCBI Taxonomy" id="384"/>
    <lineage>
        <taxon>Bacteria</taxon>
        <taxon>Pseudomonadati</taxon>
        <taxon>Pseudomonadota</taxon>
        <taxon>Alphaproteobacteria</taxon>
        <taxon>Hyphomicrobiales</taxon>
        <taxon>Rhizobiaceae</taxon>
        <taxon>Rhizobium/Agrobacterium group</taxon>
        <taxon>Rhizobium</taxon>
    </lineage>
</organism>
<dbReference type="EMBL" id="SIPC01000001">
    <property type="protein sequence ID" value="TAX72812.1"/>
    <property type="molecule type" value="Genomic_DNA"/>
</dbReference>
<gene>
    <name evidence="1" type="ORF">ELI03_14170</name>
</gene>
<comment type="caution">
    <text evidence="1">The sequence shown here is derived from an EMBL/GenBank/DDBJ whole genome shotgun (WGS) entry which is preliminary data.</text>
</comment>
<dbReference type="RefSeq" id="WP_130750016.1">
    <property type="nucleotide sequence ID" value="NZ_SIPC01000001.1"/>
</dbReference>
<evidence type="ECO:0000313" key="1">
    <source>
        <dbReference type="EMBL" id="TAX72812.1"/>
    </source>
</evidence>
<sequence>MDVTSTPRLLWCSLVSLWNQKNSVRTIAFLYARPKYAFKENPDRELIFDYTQGDWKLCEPAFLPPYFRGGLQKTNFISIGYEYDQIKRLLYKFEADSNFFIYSNPGFQPSYTTLAEKTITKIKNVFEVPDRKFMAFAVNDFVGLYQTLTTKIAETSQQTGSNSLIVGAGSKIHSLALLFCAFDNPEASLRIRVPTRYNEVSTGWAEGIEGIIAENVFCPV</sequence>
<accession>A0A4Q8Y0E9</accession>
<dbReference type="Proteomes" id="UP000293652">
    <property type="component" value="Unassembled WGS sequence"/>
</dbReference>
<protein>
    <submittedName>
        <fullName evidence="1">Uncharacterized protein</fullName>
    </submittedName>
</protein>
<reference evidence="1 2" key="1">
    <citation type="submission" date="2019-02" db="EMBL/GenBank/DDBJ databases">
        <title>The genomic architecture of introgression among sibling species of bacteria.</title>
        <authorList>
            <person name="Cavassim M.I.A."/>
            <person name="Moeskjaer S."/>
            <person name="Moslemi C."/>
            <person name="Fields B."/>
            <person name="Bachmann A."/>
            <person name="Vilhjalmsson B."/>
            <person name="Schierup M.H."/>
            <person name="Young J.P.W."/>
            <person name="Andersen S.U."/>
        </authorList>
    </citation>
    <scope>NUCLEOTIDE SEQUENCE [LARGE SCALE GENOMIC DNA]</scope>
    <source>
        <strain evidence="1 2">SM145A</strain>
    </source>
</reference>
<name>A0A4Q8Y0E9_RHILE</name>
<dbReference type="AlphaFoldDB" id="A0A4Q8Y0E9"/>